<evidence type="ECO:0000313" key="1">
    <source>
        <dbReference type="EMBL" id="KXJ94812.1"/>
    </source>
</evidence>
<keyword evidence="2" id="KW-1185">Reference proteome</keyword>
<dbReference type="Proteomes" id="UP000070501">
    <property type="component" value="Unassembled WGS sequence"/>
</dbReference>
<protein>
    <submittedName>
        <fullName evidence="1">Uncharacterized protein</fullName>
    </submittedName>
</protein>
<name>A0A136JCC8_9PEZI</name>
<sequence length="202" mass="20608">MPKTRSRSCVSRFHQGPSWSAVGAGGDAVAGSEDGSADEQAGILSESLQGCSVESGAVMVRLAAKGEDQRSGTWHAVPMRACSHWPRVACLKLPMPGDPLPAHDAPGALTGCCPVLLYGEGSAFGIAAASAAGSLLLLLDLLELLPLTSLSAMDFSTSSAAPARDTPREVPSAEAVFGRLRGIASRPIPTPGNGFLGSAYAH</sequence>
<proteinExistence type="predicted"/>
<reference evidence="2" key="1">
    <citation type="submission" date="2016-02" db="EMBL/GenBank/DDBJ databases">
        <title>Draft genome sequence of Microdochium bolleyi, a fungal endophyte of beachgrass.</title>
        <authorList>
            <consortium name="DOE Joint Genome Institute"/>
            <person name="David A.S."/>
            <person name="May G."/>
            <person name="Haridas S."/>
            <person name="Lim J."/>
            <person name="Wang M."/>
            <person name="Labutti K."/>
            <person name="Lipzen A."/>
            <person name="Barry K."/>
            <person name="Grigoriev I.V."/>
        </authorList>
    </citation>
    <scope>NUCLEOTIDE SEQUENCE [LARGE SCALE GENOMIC DNA]</scope>
    <source>
        <strain evidence="2">J235TASD1</strain>
    </source>
</reference>
<accession>A0A136JCC8</accession>
<dbReference type="InParanoid" id="A0A136JCC8"/>
<organism evidence="1 2">
    <name type="scientific">Microdochium bolleyi</name>
    <dbReference type="NCBI Taxonomy" id="196109"/>
    <lineage>
        <taxon>Eukaryota</taxon>
        <taxon>Fungi</taxon>
        <taxon>Dikarya</taxon>
        <taxon>Ascomycota</taxon>
        <taxon>Pezizomycotina</taxon>
        <taxon>Sordariomycetes</taxon>
        <taxon>Xylariomycetidae</taxon>
        <taxon>Xylariales</taxon>
        <taxon>Microdochiaceae</taxon>
        <taxon>Microdochium</taxon>
    </lineage>
</organism>
<dbReference type="EMBL" id="KQ964247">
    <property type="protein sequence ID" value="KXJ94812.1"/>
    <property type="molecule type" value="Genomic_DNA"/>
</dbReference>
<evidence type="ECO:0000313" key="2">
    <source>
        <dbReference type="Proteomes" id="UP000070501"/>
    </source>
</evidence>
<dbReference type="AlphaFoldDB" id="A0A136JCC8"/>
<gene>
    <name evidence="1" type="ORF">Micbo1qcDRAFT_193885</name>
</gene>